<protein>
    <submittedName>
        <fullName evidence="8">UDP-2,3-diacylglucosamine diphosphatase</fullName>
    </submittedName>
</protein>
<evidence type="ECO:0000313" key="8">
    <source>
        <dbReference type="EMBL" id="TGG39701.1"/>
    </source>
</evidence>
<keyword evidence="6" id="KW-0464">Manganese</keyword>
<dbReference type="Pfam" id="PF00149">
    <property type="entry name" value="Metallophos"/>
    <property type="match status" value="1"/>
</dbReference>
<reference evidence="8 9" key="1">
    <citation type="submission" date="2019-02" db="EMBL/GenBank/DDBJ databases">
        <title>Isolation and identification of novel species under the genus Muribaculum.</title>
        <authorList>
            <person name="Miyake S."/>
            <person name="Ding Y."/>
            <person name="Low A."/>
            <person name="Soh M."/>
            <person name="Seedorf H."/>
        </authorList>
    </citation>
    <scope>NUCLEOTIDE SEQUENCE [LARGE SCALE GENOMIC DNA]</scope>
    <source>
        <strain evidence="8 9">TLL-A3</strain>
    </source>
</reference>
<dbReference type="InterPro" id="IPR004843">
    <property type="entry name" value="Calcineurin-like_PHP"/>
</dbReference>
<dbReference type="RefSeq" id="WP_135470462.1">
    <property type="nucleotide sequence ID" value="NZ_CASCNC010000019.1"/>
</dbReference>
<dbReference type="InterPro" id="IPR029052">
    <property type="entry name" value="Metallo-depent_PP-like"/>
</dbReference>
<dbReference type="Proteomes" id="UP000297635">
    <property type="component" value="Unassembled WGS sequence"/>
</dbReference>
<organism evidence="8 9">
    <name type="scientific">Duncaniella freteri</name>
    <dbReference type="NCBI Taxonomy" id="2530391"/>
    <lineage>
        <taxon>Bacteria</taxon>
        <taxon>Pseudomonadati</taxon>
        <taxon>Bacteroidota</taxon>
        <taxon>Bacteroidia</taxon>
        <taxon>Bacteroidales</taxon>
        <taxon>Muribaculaceae</taxon>
        <taxon>Duncaniella</taxon>
    </lineage>
</organism>
<evidence type="ECO:0000313" key="9">
    <source>
        <dbReference type="Proteomes" id="UP000297635"/>
    </source>
</evidence>
<dbReference type="CDD" id="cd07398">
    <property type="entry name" value="MPP_YbbF-LpxH"/>
    <property type="match status" value="1"/>
</dbReference>
<evidence type="ECO:0000256" key="6">
    <source>
        <dbReference type="ARBA" id="ARBA00023211"/>
    </source>
</evidence>
<dbReference type="InterPro" id="IPR043461">
    <property type="entry name" value="LpxH-like"/>
</dbReference>
<name>A0A4Z0V4I5_9BACT</name>
<evidence type="ECO:0000256" key="1">
    <source>
        <dbReference type="ARBA" id="ARBA00022475"/>
    </source>
</evidence>
<keyword evidence="9" id="KW-1185">Reference proteome</keyword>
<evidence type="ECO:0000256" key="2">
    <source>
        <dbReference type="ARBA" id="ARBA00022519"/>
    </source>
</evidence>
<feature type="domain" description="Calcineurin-like phosphoesterase" evidence="7">
    <location>
        <begin position="6"/>
        <end position="212"/>
    </location>
</feature>
<keyword evidence="1" id="KW-1003">Cell membrane</keyword>
<dbReference type="GO" id="GO:0046872">
    <property type="term" value="F:metal ion binding"/>
    <property type="evidence" value="ECO:0007669"/>
    <property type="project" value="UniProtKB-KW"/>
</dbReference>
<dbReference type="GO" id="GO:0016020">
    <property type="term" value="C:membrane"/>
    <property type="evidence" value="ECO:0007669"/>
    <property type="project" value="GOC"/>
</dbReference>
<keyword evidence="5" id="KW-0472">Membrane</keyword>
<dbReference type="PANTHER" id="PTHR34990:SF1">
    <property type="entry name" value="UDP-2,3-DIACYLGLUCOSAMINE HYDROLASE"/>
    <property type="match status" value="1"/>
</dbReference>
<comment type="caution">
    <text evidence="8">The sequence shown here is derived from an EMBL/GenBank/DDBJ whole genome shotgun (WGS) entry which is preliminary data.</text>
</comment>
<keyword evidence="3" id="KW-0479">Metal-binding</keyword>
<accession>A0A4Z0V4I5</accession>
<dbReference type="EMBL" id="SJSA01000001">
    <property type="protein sequence ID" value="TGG39701.1"/>
    <property type="molecule type" value="Genomic_DNA"/>
</dbReference>
<dbReference type="GeneID" id="82148723"/>
<dbReference type="GO" id="GO:0009245">
    <property type="term" value="P:lipid A biosynthetic process"/>
    <property type="evidence" value="ECO:0007669"/>
    <property type="project" value="TreeGrafter"/>
</dbReference>
<sequence>MRDLTYFLSDLHLGAGYIPDHRAHERRVVDFLRSIEPRAKRIYLLGDILDYWWEYRDVVPRGFVRFFGELARLADSGVEITWFKGNHDIWIFDYLPSEIGLEVHDGIMVRDIDGARFLLEHGDGVGRLPWSFRRLRGLFRCRVAQRLFAAIHPRWTVGFAHAWSSHSRKTGGYVPRQGVEESLVEYAEEYNREAVRTGAGKIDYFIFGHLHTLFEQQVSGGATVVVLGDWISRFSYAVWDGKSLKTEKYTG</sequence>
<dbReference type="SUPFAM" id="SSF56300">
    <property type="entry name" value="Metallo-dependent phosphatases"/>
    <property type="match status" value="1"/>
</dbReference>
<proteinExistence type="predicted"/>
<evidence type="ECO:0000256" key="3">
    <source>
        <dbReference type="ARBA" id="ARBA00022723"/>
    </source>
</evidence>
<dbReference type="GO" id="GO:0008758">
    <property type="term" value="F:UDP-2,3-diacylglucosamine hydrolase activity"/>
    <property type="evidence" value="ECO:0007669"/>
    <property type="project" value="TreeGrafter"/>
</dbReference>
<evidence type="ECO:0000256" key="4">
    <source>
        <dbReference type="ARBA" id="ARBA00022801"/>
    </source>
</evidence>
<evidence type="ECO:0000259" key="7">
    <source>
        <dbReference type="Pfam" id="PF00149"/>
    </source>
</evidence>
<dbReference type="AlphaFoldDB" id="A0A4Z0V4I5"/>
<dbReference type="PANTHER" id="PTHR34990">
    <property type="entry name" value="UDP-2,3-DIACYLGLUCOSAMINE HYDROLASE-RELATED"/>
    <property type="match status" value="1"/>
</dbReference>
<evidence type="ECO:0000256" key="5">
    <source>
        <dbReference type="ARBA" id="ARBA00023136"/>
    </source>
</evidence>
<keyword evidence="2" id="KW-0997">Cell inner membrane</keyword>
<gene>
    <name evidence="8" type="ORF">EZ315_02895</name>
</gene>
<keyword evidence="4" id="KW-0378">Hydrolase</keyword>
<dbReference type="Gene3D" id="3.60.21.10">
    <property type="match status" value="1"/>
</dbReference>